<dbReference type="SUPFAM" id="SSF48613">
    <property type="entry name" value="Heme oxygenase-like"/>
    <property type="match status" value="1"/>
</dbReference>
<protein>
    <submittedName>
        <fullName evidence="1">DUF3050 domain-containing protein</fullName>
    </submittedName>
</protein>
<evidence type="ECO:0000313" key="2">
    <source>
        <dbReference type="Proteomes" id="UP001162741"/>
    </source>
</evidence>
<organism evidence="1 2">
    <name type="scientific">Chitinophaga horti</name>
    <dbReference type="NCBI Taxonomy" id="2920382"/>
    <lineage>
        <taxon>Bacteria</taxon>
        <taxon>Pseudomonadati</taxon>
        <taxon>Bacteroidota</taxon>
        <taxon>Chitinophagia</taxon>
        <taxon>Chitinophagales</taxon>
        <taxon>Chitinophagaceae</taxon>
        <taxon>Chitinophaga</taxon>
    </lineage>
</organism>
<reference evidence="1" key="1">
    <citation type="submission" date="2022-10" db="EMBL/GenBank/DDBJ databases">
        <title>Chitinophaga sp. nov., isolated from soil.</title>
        <authorList>
            <person name="Jeon C.O."/>
        </authorList>
    </citation>
    <scope>NUCLEOTIDE SEQUENCE</scope>
    <source>
        <strain evidence="1">R8</strain>
    </source>
</reference>
<name>A0ABY6IZM2_9BACT</name>
<accession>A0ABY6IZM2</accession>
<dbReference type="EMBL" id="CP107006">
    <property type="protein sequence ID" value="UYQ92825.1"/>
    <property type="molecule type" value="Genomic_DNA"/>
</dbReference>
<dbReference type="RefSeq" id="WP_264281022.1">
    <property type="nucleotide sequence ID" value="NZ_CP107006.1"/>
</dbReference>
<keyword evidence="2" id="KW-1185">Reference proteome</keyword>
<gene>
    <name evidence="1" type="ORF">MKQ68_22345</name>
</gene>
<dbReference type="InterPro" id="IPR016084">
    <property type="entry name" value="Haem_Oase-like_multi-hlx"/>
</dbReference>
<dbReference type="InterPro" id="IPR024423">
    <property type="entry name" value="DUF3050"/>
</dbReference>
<dbReference type="Pfam" id="PF11251">
    <property type="entry name" value="DUF3050"/>
    <property type="match status" value="1"/>
</dbReference>
<proteinExistence type="predicted"/>
<evidence type="ECO:0000313" key="1">
    <source>
        <dbReference type="EMBL" id="UYQ92825.1"/>
    </source>
</evidence>
<dbReference type="Gene3D" id="1.20.910.10">
    <property type="entry name" value="Heme oxygenase-like"/>
    <property type="match status" value="1"/>
</dbReference>
<dbReference type="Proteomes" id="UP001162741">
    <property type="component" value="Chromosome"/>
</dbReference>
<sequence>MNIERLQQAIAPAREQVITHSLYQKLQSLEDVKLFMQHHIFAVWDFMSLLKALQRELTCVSLPWVPKGTPDTRYLINEIVTGEESDVDELGNRCSHFELYLRAMQQAGADTAPMLQLLKEATKAPIDEVLSESVLPGAVTGFLQFTFGVIASAKLHVMAAIFTFGREDLIPDMFHELVQDLDAKFPGTLSIFKYYLERHIEVDGGHHSQLAQEMVIALCGNDEQKWNEATAASIAALEWRAKLWSGVLQ</sequence>